<accession>A0AAD7RJZ9</accession>
<reference evidence="2" key="1">
    <citation type="journal article" date="2023" name="Science">
        <title>Genome structures resolve the early diversification of teleost fishes.</title>
        <authorList>
            <person name="Parey E."/>
            <person name="Louis A."/>
            <person name="Montfort J."/>
            <person name="Bouchez O."/>
            <person name="Roques C."/>
            <person name="Iampietro C."/>
            <person name="Lluch J."/>
            <person name="Castinel A."/>
            <person name="Donnadieu C."/>
            <person name="Desvignes T."/>
            <person name="Floi Bucao C."/>
            <person name="Jouanno E."/>
            <person name="Wen M."/>
            <person name="Mejri S."/>
            <person name="Dirks R."/>
            <person name="Jansen H."/>
            <person name="Henkel C."/>
            <person name="Chen W.J."/>
            <person name="Zahm M."/>
            <person name="Cabau C."/>
            <person name="Klopp C."/>
            <person name="Thompson A.W."/>
            <person name="Robinson-Rechavi M."/>
            <person name="Braasch I."/>
            <person name="Lecointre G."/>
            <person name="Bobe J."/>
            <person name="Postlethwait J.H."/>
            <person name="Berthelot C."/>
            <person name="Roest Crollius H."/>
            <person name="Guiguen Y."/>
        </authorList>
    </citation>
    <scope>NUCLEOTIDE SEQUENCE</scope>
    <source>
        <strain evidence="2">NC1722</strain>
    </source>
</reference>
<evidence type="ECO:0000313" key="2">
    <source>
        <dbReference type="EMBL" id="KAJ8385733.1"/>
    </source>
</evidence>
<dbReference type="AlphaFoldDB" id="A0AAD7RJZ9"/>
<proteinExistence type="predicted"/>
<sequence length="106" mass="11996">MGRRFAHEMDRGEPHGRARTAELGLAAARLQEASSSQTKDPSRLQSWRPVSWEGKEEGGREGLRKEALRERGWGPTLQQRRVAWPPRQTPLIREERCSGPREGAAV</sequence>
<gene>
    <name evidence="2" type="ORF">AAFF_G00183330</name>
</gene>
<feature type="region of interest" description="Disordered" evidence="1">
    <location>
        <begin position="29"/>
        <end position="72"/>
    </location>
</feature>
<feature type="compositionally biased region" description="Basic and acidic residues" evidence="1">
    <location>
        <begin position="53"/>
        <end position="72"/>
    </location>
</feature>
<keyword evidence="3" id="KW-1185">Reference proteome</keyword>
<organism evidence="2 3">
    <name type="scientific">Aldrovandia affinis</name>
    <dbReference type="NCBI Taxonomy" id="143900"/>
    <lineage>
        <taxon>Eukaryota</taxon>
        <taxon>Metazoa</taxon>
        <taxon>Chordata</taxon>
        <taxon>Craniata</taxon>
        <taxon>Vertebrata</taxon>
        <taxon>Euteleostomi</taxon>
        <taxon>Actinopterygii</taxon>
        <taxon>Neopterygii</taxon>
        <taxon>Teleostei</taxon>
        <taxon>Notacanthiformes</taxon>
        <taxon>Halosauridae</taxon>
        <taxon>Aldrovandia</taxon>
    </lineage>
</organism>
<evidence type="ECO:0000256" key="1">
    <source>
        <dbReference type="SAM" id="MobiDB-lite"/>
    </source>
</evidence>
<dbReference type="EMBL" id="JAINUG010000243">
    <property type="protein sequence ID" value="KAJ8385733.1"/>
    <property type="molecule type" value="Genomic_DNA"/>
</dbReference>
<protein>
    <submittedName>
        <fullName evidence="2">Uncharacterized protein</fullName>
    </submittedName>
</protein>
<evidence type="ECO:0000313" key="3">
    <source>
        <dbReference type="Proteomes" id="UP001221898"/>
    </source>
</evidence>
<comment type="caution">
    <text evidence="2">The sequence shown here is derived from an EMBL/GenBank/DDBJ whole genome shotgun (WGS) entry which is preliminary data.</text>
</comment>
<name>A0AAD7RJZ9_9TELE</name>
<feature type="compositionally biased region" description="Polar residues" evidence="1">
    <location>
        <begin position="32"/>
        <end position="45"/>
    </location>
</feature>
<feature type="region of interest" description="Disordered" evidence="1">
    <location>
        <begin position="84"/>
        <end position="106"/>
    </location>
</feature>
<dbReference type="Proteomes" id="UP001221898">
    <property type="component" value="Unassembled WGS sequence"/>
</dbReference>